<evidence type="ECO:0000313" key="4">
    <source>
        <dbReference type="EMBL" id="MBC5737461.1"/>
    </source>
</evidence>
<dbReference type="Pfam" id="PF18050">
    <property type="entry name" value="Cyclophil_like2"/>
    <property type="match status" value="1"/>
</dbReference>
<sequence>MKKRLLSLLLILVLALSLFPAALAVSGISDVPADAAYAPAVEWCREQGLMNGVSADRFDPEGTLTRAMLATVLYRAEGTPAVTDASGYTDVSAGNWYTDAVLWASGADLLQGYGGGYFGPNDPVSVEMLDIVMARYRGELPTWAGDPARAVPATRAQVAVALYENLGWEETTRGGKVLVAYFSATGTTRGAAERVQAATGGDLFEIVPAVAYTSADLDYNDSASRSQMEQRDPAARPAVSGAVEGMDGYGVVFLGYPIWNGRPPRIISTFLESYDFTGKTIVPFCTSGGSGFSDSGLHELASGATWAEGRRLNSASQDAVTQWVDGLQLSFKEETTMKLTVTNGNTSVVFKLNDSPAARSLAGQLPLTLDVRPFSFNEQTFYPPTALDTTGTPDITSAQAGTLAYYAPWRDVVMFYGSFSGGGRGVLFELGQAVEGADAIRELSGTITITAK</sequence>
<dbReference type="SUPFAM" id="SSF52218">
    <property type="entry name" value="Flavoproteins"/>
    <property type="match status" value="1"/>
</dbReference>
<dbReference type="GO" id="GO:0016651">
    <property type="term" value="F:oxidoreductase activity, acting on NAD(P)H"/>
    <property type="evidence" value="ECO:0007669"/>
    <property type="project" value="UniProtKB-ARBA"/>
</dbReference>
<dbReference type="PANTHER" id="PTHR39201:SF1">
    <property type="entry name" value="FLAVODOXIN-LIKE DOMAIN-CONTAINING PROTEIN"/>
    <property type="match status" value="1"/>
</dbReference>
<dbReference type="InterPro" id="IPR041183">
    <property type="entry name" value="Cyclophilin-like"/>
</dbReference>
<dbReference type="RefSeq" id="WP_186919278.1">
    <property type="nucleotide sequence ID" value="NZ_JACOPQ010000007.1"/>
</dbReference>
<dbReference type="Proteomes" id="UP000607645">
    <property type="component" value="Unassembled WGS sequence"/>
</dbReference>
<evidence type="ECO:0000256" key="2">
    <source>
        <dbReference type="SAM" id="SignalP"/>
    </source>
</evidence>
<dbReference type="Pfam" id="PF00395">
    <property type="entry name" value="SLH"/>
    <property type="match status" value="2"/>
</dbReference>
<dbReference type="PANTHER" id="PTHR39201">
    <property type="entry name" value="EXPORTED PROTEIN-RELATED"/>
    <property type="match status" value="1"/>
</dbReference>
<dbReference type="Gene3D" id="3.40.50.360">
    <property type="match status" value="1"/>
</dbReference>
<feature type="chain" id="PRO_5039729481" evidence="2">
    <location>
        <begin position="25"/>
        <end position="452"/>
    </location>
</feature>
<evidence type="ECO:0000313" key="5">
    <source>
        <dbReference type="Proteomes" id="UP000607645"/>
    </source>
</evidence>
<evidence type="ECO:0000256" key="1">
    <source>
        <dbReference type="ARBA" id="ARBA00022737"/>
    </source>
</evidence>
<dbReference type="Gene3D" id="2.40.100.20">
    <property type="match status" value="1"/>
</dbReference>
<dbReference type="EMBL" id="JACOPQ010000007">
    <property type="protein sequence ID" value="MBC5737461.1"/>
    <property type="molecule type" value="Genomic_DNA"/>
</dbReference>
<dbReference type="SUPFAM" id="SSF50891">
    <property type="entry name" value="Cyclophilin-like"/>
    <property type="match status" value="1"/>
</dbReference>
<keyword evidence="1" id="KW-0677">Repeat</keyword>
<keyword evidence="2" id="KW-0732">Signal</keyword>
<evidence type="ECO:0000259" key="3">
    <source>
        <dbReference type="PROSITE" id="PS51272"/>
    </source>
</evidence>
<proteinExistence type="predicted"/>
<protein>
    <submittedName>
        <fullName evidence="4">S-layer homology domain-containing protein</fullName>
    </submittedName>
</protein>
<dbReference type="AlphaFoldDB" id="A0A8J6JDG3"/>
<feature type="signal peptide" evidence="2">
    <location>
        <begin position="1"/>
        <end position="24"/>
    </location>
</feature>
<dbReference type="InterPro" id="IPR001119">
    <property type="entry name" value="SLH_dom"/>
</dbReference>
<accession>A0A8J6JDG3</accession>
<feature type="domain" description="SLH" evidence="3">
    <location>
        <begin position="24"/>
        <end position="87"/>
    </location>
</feature>
<keyword evidence="5" id="KW-1185">Reference proteome</keyword>
<dbReference type="InterPro" id="IPR029000">
    <property type="entry name" value="Cyclophilin-like_dom_sf"/>
</dbReference>
<organism evidence="4 5">
    <name type="scientific">Lawsonibacter faecis</name>
    <dbReference type="NCBI Taxonomy" id="2763052"/>
    <lineage>
        <taxon>Bacteria</taxon>
        <taxon>Bacillati</taxon>
        <taxon>Bacillota</taxon>
        <taxon>Clostridia</taxon>
        <taxon>Eubacteriales</taxon>
        <taxon>Oscillospiraceae</taxon>
        <taxon>Lawsonibacter</taxon>
    </lineage>
</organism>
<dbReference type="InterPro" id="IPR008254">
    <property type="entry name" value="Flavodoxin/NO_synth"/>
</dbReference>
<dbReference type="GO" id="GO:0010181">
    <property type="term" value="F:FMN binding"/>
    <property type="evidence" value="ECO:0007669"/>
    <property type="project" value="InterPro"/>
</dbReference>
<dbReference type="InterPro" id="IPR029039">
    <property type="entry name" value="Flavoprotein-like_sf"/>
</dbReference>
<reference evidence="4" key="1">
    <citation type="submission" date="2020-08" db="EMBL/GenBank/DDBJ databases">
        <title>Genome public.</title>
        <authorList>
            <person name="Liu C."/>
            <person name="Sun Q."/>
        </authorList>
    </citation>
    <scope>NUCLEOTIDE SEQUENCE</scope>
    <source>
        <strain evidence="4">NSJ-52</strain>
    </source>
</reference>
<dbReference type="PROSITE" id="PS51272">
    <property type="entry name" value="SLH"/>
    <property type="match status" value="2"/>
</dbReference>
<dbReference type="Pfam" id="PF12682">
    <property type="entry name" value="Flavodoxin_4"/>
    <property type="match status" value="1"/>
</dbReference>
<comment type="caution">
    <text evidence="4">The sequence shown here is derived from an EMBL/GenBank/DDBJ whole genome shotgun (WGS) entry which is preliminary data.</text>
</comment>
<gene>
    <name evidence="4" type="ORF">H8S62_10635</name>
</gene>
<name>A0A8J6JDG3_9FIRM</name>
<feature type="domain" description="SLH" evidence="3">
    <location>
        <begin position="88"/>
        <end position="147"/>
    </location>
</feature>